<evidence type="ECO:0000256" key="1">
    <source>
        <dbReference type="ARBA" id="ARBA00023015"/>
    </source>
</evidence>
<evidence type="ECO:0000259" key="5">
    <source>
        <dbReference type="PROSITE" id="PS51063"/>
    </source>
</evidence>
<dbReference type="GO" id="GO:0005829">
    <property type="term" value="C:cytosol"/>
    <property type="evidence" value="ECO:0007669"/>
    <property type="project" value="TreeGrafter"/>
</dbReference>
<dbReference type="InterPro" id="IPR036388">
    <property type="entry name" value="WH-like_DNA-bd_sf"/>
</dbReference>
<dbReference type="SUPFAM" id="SSF51206">
    <property type="entry name" value="cAMP-binding domain-like"/>
    <property type="match status" value="1"/>
</dbReference>
<dbReference type="SUPFAM" id="SSF46785">
    <property type="entry name" value="Winged helix' DNA-binding domain"/>
    <property type="match status" value="1"/>
</dbReference>
<evidence type="ECO:0000259" key="4">
    <source>
        <dbReference type="PROSITE" id="PS50042"/>
    </source>
</evidence>
<feature type="domain" description="Cyclic nucleotide-binding" evidence="4">
    <location>
        <begin position="13"/>
        <end position="133"/>
    </location>
</feature>
<comment type="caution">
    <text evidence="6">The sequence shown here is derived from an EMBL/GenBank/DDBJ whole genome shotgun (WGS) entry which is preliminary data.</text>
</comment>
<dbReference type="InterPro" id="IPR012318">
    <property type="entry name" value="HTH_CRP"/>
</dbReference>
<keyword evidence="1" id="KW-0805">Transcription regulation</keyword>
<name>A0A6I0F482_9FIRM</name>
<gene>
    <name evidence="6" type="ORF">F8154_02675</name>
</gene>
<dbReference type="Gene3D" id="2.60.120.10">
    <property type="entry name" value="Jelly Rolls"/>
    <property type="match status" value="1"/>
</dbReference>
<dbReference type="AlphaFoldDB" id="A0A6I0F482"/>
<organism evidence="6 7">
    <name type="scientific">Alkaliphilus pronyensis</name>
    <dbReference type="NCBI Taxonomy" id="1482732"/>
    <lineage>
        <taxon>Bacteria</taxon>
        <taxon>Bacillati</taxon>
        <taxon>Bacillota</taxon>
        <taxon>Clostridia</taxon>
        <taxon>Peptostreptococcales</taxon>
        <taxon>Natronincolaceae</taxon>
        <taxon>Alkaliphilus</taxon>
    </lineage>
</organism>
<accession>A0A6I0F482</accession>
<dbReference type="PROSITE" id="PS50042">
    <property type="entry name" value="CNMP_BINDING_3"/>
    <property type="match status" value="1"/>
</dbReference>
<dbReference type="CDD" id="cd00038">
    <property type="entry name" value="CAP_ED"/>
    <property type="match status" value="1"/>
</dbReference>
<dbReference type="InterPro" id="IPR014710">
    <property type="entry name" value="RmlC-like_jellyroll"/>
</dbReference>
<evidence type="ECO:0000313" key="6">
    <source>
        <dbReference type="EMBL" id="KAB3537731.1"/>
    </source>
</evidence>
<evidence type="ECO:0000313" key="7">
    <source>
        <dbReference type="Proteomes" id="UP000432715"/>
    </source>
</evidence>
<dbReference type="Pfam" id="PF13545">
    <property type="entry name" value="HTH_Crp_2"/>
    <property type="match status" value="1"/>
</dbReference>
<dbReference type="RefSeq" id="WP_151860046.1">
    <property type="nucleotide sequence ID" value="NZ_WBZC01000009.1"/>
</dbReference>
<dbReference type="GO" id="GO:0003677">
    <property type="term" value="F:DNA binding"/>
    <property type="evidence" value="ECO:0007669"/>
    <property type="project" value="UniProtKB-KW"/>
</dbReference>
<dbReference type="InterPro" id="IPR018335">
    <property type="entry name" value="Tscrpt_reg_HTH_Crp-type_CS"/>
</dbReference>
<keyword evidence="3" id="KW-0804">Transcription</keyword>
<dbReference type="InterPro" id="IPR018490">
    <property type="entry name" value="cNMP-bd_dom_sf"/>
</dbReference>
<dbReference type="PRINTS" id="PR00034">
    <property type="entry name" value="HTHCRP"/>
</dbReference>
<keyword evidence="2" id="KW-0238">DNA-binding</keyword>
<protein>
    <submittedName>
        <fullName evidence="6">Crp/Fnr family transcriptional regulator</fullName>
    </submittedName>
</protein>
<evidence type="ECO:0000256" key="2">
    <source>
        <dbReference type="ARBA" id="ARBA00023125"/>
    </source>
</evidence>
<dbReference type="GO" id="GO:0003700">
    <property type="term" value="F:DNA-binding transcription factor activity"/>
    <property type="evidence" value="ECO:0007669"/>
    <property type="project" value="InterPro"/>
</dbReference>
<dbReference type="InterPro" id="IPR036390">
    <property type="entry name" value="WH_DNA-bd_sf"/>
</dbReference>
<dbReference type="SMART" id="SM00100">
    <property type="entry name" value="cNMP"/>
    <property type="match status" value="1"/>
</dbReference>
<dbReference type="SMART" id="SM00419">
    <property type="entry name" value="HTH_CRP"/>
    <property type="match status" value="1"/>
</dbReference>
<sequence>MKITTEILRKIPAFSTLDKENLEKIIAITIERNYRKGTIIFMEGDTGEAFYFIKTGSVKVYKTAPDGREHIFTILGEGDIFAEVTLFNDMKYPASAEALEDSCIGMIKNRALEELVIANSNIGLSIIKVLSKKLFNSQQKVKVLALGDTYMRTAQIIIQLSNEHGVYTNNGIQLRLTISRQELANMIGTARETVSRALGQFKKEGSIDISGKKIIIKDINKLKEWIQ</sequence>
<dbReference type="PROSITE" id="PS00042">
    <property type="entry name" value="HTH_CRP_1"/>
    <property type="match status" value="1"/>
</dbReference>
<dbReference type="Gene3D" id="1.10.10.10">
    <property type="entry name" value="Winged helix-like DNA-binding domain superfamily/Winged helix DNA-binding domain"/>
    <property type="match status" value="1"/>
</dbReference>
<reference evidence="6 7" key="1">
    <citation type="submission" date="2019-10" db="EMBL/GenBank/DDBJ databases">
        <title>Alkaliphilus serpentinus sp. nov. and Alkaliphilus pronyensis sp. nov., two novel anaerobic alkaliphilic species isolated from the serpentinized-hosted hydrothermal field of the Prony Bay (New Caledonia).</title>
        <authorList>
            <person name="Postec A."/>
        </authorList>
    </citation>
    <scope>NUCLEOTIDE SEQUENCE [LARGE SCALE GENOMIC DNA]</scope>
    <source>
        <strain evidence="6 7">LacV</strain>
    </source>
</reference>
<dbReference type="PROSITE" id="PS51063">
    <property type="entry name" value="HTH_CRP_2"/>
    <property type="match status" value="1"/>
</dbReference>
<dbReference type="PANTHER" id="PTHR24567">
    <property type="entry name" value="CRP FAMILY TRANSCRIPTIONAL REGULATORY PROTEIN"/>
    <property type="match status" value="1"/>
</dbReference>
<evidence type="ECO:0000256" key="3">
    <source>
        <dbReference type="ARBA" id="ARBA00023163"/>
    </source>
</evidence>
<feature type="domain" description="HTH crp-type" evidence="5">
    <location>
        <begin position="147"/>
        <end position="220"/>
    </location>
</feature>
<keyword evidence="7" id="KW-1185">Reference proteome</keyword>
<dbReference type="Proteomes" id="UP000432715">
    <property type="component" value="Unassembled WGS sequence"/>
</dbReference>
<dbReference type="OrthoDB" id="1706474at2"/>
<dbReference type="InterPro" id="IPR000595">
    <property type="entry name" value="cNMP-bd_dom"/>
</dbReference>
<dbReference type="PANTHER" id="PTHR24567:SF26">
    <property type="entry name" value="REGULATORY PROTEIN YEIL"/>
    <property type="match status" value="1"/>
</dbReference>
<proteinExistence type="predicted"/>
<dbReference type="EMBL" id="WBZC01000009">
    <property type="protein sequence ID" value="KAB3537731.1"/>
    <property type="molecule type" value="Genomic_DNA"/>
</dbReference>
<dbReference type="InterPro" id="IPR050397">
    <property type="entry name" value="Env_Response_Regulators"/>
</dbReference>
<dbReference type="Pfam" id="PF00027">
    <property type="entry name" value="cNMP_binding"/>
    <property type="match status" value="1"/>
</dbReference>